<evidence type="ECO:0000313" key="2">
    <source>
        <dbReference type="Proteomes" id="UP000756921"/>
    </source>
</evidence>
<dbReference type="EMBL" id="WJXW01000004">
    <property type="protein sequence ID" value="KAF9736513.1"/>
    <property type="molecule type" value="Genomic_DNA"/>
</dbReference>
<dbReference type="Proteomes" id="UP000756921">
    <property type="component" value="Unassembled WGS sequence"/>
</dbReference>
<protein>
    <submittedName>
        <fullName evidence="1">Uncharacterized protein</fullName>
    </submittedName>
</protein>
<keyword evidence="2" id="KW-1185">Reference proteome</keyword>
<dbReference type="AlphaFoldDB" id="A0A9P6GK08"/>
<evidence type="ECO:0000313" key="1">
    <source>
        <dbReference type="EMBL" id="KAF9736513.1"/>
    </source>
</evidence>
<sequence>MHLSAGAFSLTIETLHRGLSNDAEQSSPTLVIMTPTAAQDVWPVTIIPSIQRQTSSLSVHLKIELLCGFTTHLPPQGIPQHTQSYQDSVPMSFVGHSSAPVVKSGDSGSIVLHTPSGDWLGLLFGSTGTGAALFAPIDVILRDIEIVTGCKVLEPTSTPN</sequence>
<reference evidence="1" key="1">
    <citation type="journal article" date="2020" name="Mol. Plant Microbe Interact.">
        <title>Genome Sequence of the Biocontrol Agent Coniothyrium minitans strain Conio (IMI 134523).</title>
        <authorList>
            <person name="Patel D."/>
            <person name="Shittu T.A."/>
            <person name="Baroncelli R."/>
            <person name="Muthumeenakshi S."/>
            <person name="Osborne T.H."/>
            <person name="Janganan T.K."/>
            <person name="Sreenivasaprasad S."/>
        </authorList>
    </citation>
    <scope>NUCLEOTIDE SEQUENCE</scope>
    <source>
        <strain evidence="1">Conio</strain>
    </source>
</reference>
<name>A0A9P6GK08_9PLEO</name>
<comment type="caution">
    <text evidence="1">The sequence shown here is derived from an EMBL/GenBank/DDBJ whole genome shotgun (WGS) entry which is preliminary data.</text>
</comment>
<accession>A0A9P6GK08</accession>
<gene>
    <name evidence="1" type="ORF">PMIN01_04292</name>
</gene>
<dbReference type="OrthoDB" id="5351220at2759"/>
<proteinExistence type="predicted"/>
<organism evidence="1 2">
    <name type="scientific">Paraphaeosphaeria minitans</name>
    <dbReference type="NCBI Taxonomy" id="565426"/>
    <lineage>
        <taxon>Eukaryota</taxon>
        <taxon>Fungi</taxon>
        <taxon>Dikarya</taxon>
        <taxon>Ascomycota</taxon>
        <taxon>Pezizomycotina</taxon>
        <taxon>Dothideomycetes</taxon>
        <taxon>Pleosporomycetidae</taxon>
        <taxon>Pleosporales</taxon>
        <taxon>Massarineae</taxon>
        <taxon>Didymosphaeriaceae</taxon>
        <taxon>Paraphaeosphaeria</taxon>
    </lineage>
</organism>